<keyword evidence="2" id="KW-0472">Membrane</keyword>
<evidence type="ECO:0000256" key="2">
    <source>
        <dbReference type="SAM" id="Phobius"/>
    </source>
</evidence>
<feature type="region of interest" description="Disordered" evidence="1">
    <location>
        <begin position="1"/>
        <end position="37"/>
    </location>
</feature>
<comment type="caution">
    <text evidence="3">The sequence shown here is derived from an EMBL/GenBank/DDBJ whole genome shotgun (WGS) entry which is preliminary data.</text>
</comment>
<gene>
    <name evidence="3" type="ORF">GCM10019016_108790</name>
</gene>
<feature type="transmembrane region" description="Helical" evidence="2">
    <location>
        <begin position="42"/>
        <end position="60"/>
    </location>
</feature>
<protein>
    <submittedName>
        <fullName evidence="3">Uncharacterized protein</fullName>
    </submittedName>
</protein>
<keyword evidence="2" id="KW-1133">Transmembrane helix</keyword>
<evidence type="ECO:0000256" key="1">
    <source>
        <dbReference type="SAM" id="MobiDB-lite"/>
    </source>
</evidence>
<accession>A0ABP6U7S6</accession>
<proteinExistence type="predicted"/>
<evidence type="ECO:0000313" key="3">
    <source>
        <dbReference type="EMBL" id="GAA3503767.1"/>
    </source>
</evidence>
<feature type="compositionally biased region" description="Basic and acidic residues" evidence="1">
    <location>
        <begin position="1"/>
        <end position="23"/>
    </location>
</feature>
<evidence type="ECO:0000313" key="4">
    <source>
        <dbReference type="Proteomes" id="UP001501455"/>
    </source>
</evidence>
<organism evidence="3 4">
    <name type="scientific">Streptomyces prasinosporus</name>
    <dbReference type="NCBI Taxonomy" id="68256"/>
    <lineage>
        <taxon>Bacteria</taxon>
        <taxon>Bacillati</taxon>
        <taxon>Actinomycetota</taxon>
        <taxon>Actinomycetes</taxon>
        <taxon>Kitasatosporales</taxon>
        <taxon>Streptomycetaceae</taxon>
        <taxon>Streptomyces</taxon>
        <taxon>Streptomyces albogriseolus group</taxon>
    </lineage>
</organism>
<dbReference type="EMBL" id="BAAAXF010000078">
    <property type="protein sequence ID" value="GAA3503767.1"/>
    <property type="molecule type" value="Genomic_DNA"/>
</dbReference>
<reference evidence="4" key="1">
    <citation type="journal article" date="2019" name="Int. J. Syst. Evol. Microbiol.">
        <title>The Global Catalogue of Microorganisms (GCM) 10K type strain sequencing project: providing services to taxonomists for standard genome sequencing and annotation.</title>
        <authorList>
            <consortium name="The Broad Institute Genomics Platform"/>
            <consortium name="The Broad Institute Genome Sequencing Center for Infectious Disease"/>
            <person name="Wu L."/>
            <person name="Ma J."/>
        </authorList>
    </citation>
    <scope>NUCLEOTIDE SEQUENCE [LARGE SCALE GENOMIC DNA]</scope>
    <source>
        <strain evidence="4">JCM 4816</strain>
    </source>
</reference>
<dbReference type="Proteomes" id="UP001501455">
    <property type="component" value="Unassembled WGS sequence"/>
</dbReference>
<keyword evidence="2" id="KW-0812">Transmembrane</keyword>
<sequence>MADDDFYTRDRPDNPQLPEDRPRGGGPEDASARSGTRRGKPVWIIVALVALLVILLALFMP</sequence>
<dbReference type="RefSeq" id="WP_345584703.1">
    <property type="nucleotide sequence ID" value="NZ_BAAAXF010000078.1"/>
</dbReference>
<keyword evidence="4" id="KW-1185">Reference proteome</keyword>
<name>A0ABP6U7S6_9ACTN</name>